<feature type="domain" description="Major facilitator superfamily (MFS) profile" evidence="8">
    <location>
        <begin position="13"/>
        <end position="488"/>
    </location>
</feature>
<feature type="transmembrane region" description="Helical" evidence="7">
    <location>
        <begin position="78"/>
        <end position="96"/>
    </location>
</feature>
<keyword evidence="4 7" id="KW-0812">Transmembrane</keyword>
<dbReference type="Gene3D" id="1.20.1250.20">
    <property type="entry name" value="MFS general substrate transporter like domains"/>
    <property type="match status" value="1"/>
</dbReference>
<name>A0A0M9DAR8_9LACO</name>
<dbReference type="FunFam" id="1.20.1720.10:FF:000004">
    <property type="entry name" value="EmrB/QacA family drug resistance transporter"/>
    <property type="match status" value="1"/>
</dbReference>
<evidence type="ECO:0000256" key="4">
    <source>
        <dbReference type="ARBA" id="ARBA00022692"/>
    </source>
</evidence>
<gene>
    <name evidence="9" type="ORF">RZ71_05350</name>
</gene>
<dbReference type="PATRIC" id="fig|148814.8.peg.581"/>
<feature type="transmembrane region" description="Helical" evidence="7">
    <location>
        <begin position="265"/>
        <end position="286"/>
    </location>
</feature>
<feature type="transmembrane region" description="Helical" evidence="7">
    <location>
        <begin position="47"/>
        <end position="66"/>
    </location>
</feature>
<comment type="subcellular location">
    <subcellularLocation>
        <location evidence="1">Cell membrane</location>
        <topology evidence="1">Multi-pass membrane protein</topology>
    </subcellularLocation>
</comment>
<evidence type="ECO:0000259" key="8">
    <source>
        <dbReference type="PROSITE" id="PS50850"/>
    </source>
</evidence>
<feature type="transmembrane region" description="Helical" evidence="7">
    <location>
        <begin position="298"/>
        <end position="322"/>
    </location>
</feature>
<accession>A0A0M9DAR8</accession>
<dbReference type="SUPFAM" id="SSF103473">
    <property type="entry name" value="MFS general substrate transporter"/>
    <property type="match status" value="1"/>
</dbReference>
<organism evidence="9 10">
    <name type="scientific">Apilactobacillus kunkeei</name>
    <dbReference type="NCBI Taxonomy" id="148814"/>
    <lineage>
        <taxon>Bacteria</taxon>
        <taxon>Bacillati</taxon>
        <taxon>Bacillota</taxon>
        <taxon>Bacilli</taxon>
        <taxon>Lactobacillales</taxon>
        <taxon>Lactobacillaceae</taxon>
        <taxon>Apilactobacillus</taxon>
    </lineage>
</organism>
<dbReference type="EMBL" id="JXCY01000006">
    <property type="protein sequence ID" value="KOY76090.1"/>
    <property type="molecule type" value="Genomic_DNA"/>
</dbReference>
<dbReference type="InterPro" id="IPR036259">
    <property type="entry name" value="MFS_trans_sf"/>
</dbReference>
<keyword evidence="6 7" id="KW-0472">Membrane</keyword>
<dbReference type="CDD" id="cd17502">
    <property type="entry name" value="MFS_Azr1_MDR_like"/>
    <property type="match status" value="1"/>
</dbReference>
<keyword evidence="2" id="KW-0813">Transport</keyword>
<reference evidence="9 10" key="1">
    <citation type="journal article" date="2015" name="Genome Biol. Evol.">
        <title>Functionally Structured Genomes in Lactobacillus kunkeei Colonizing the Honey Crop and Food Products of Honeybees and Stingless Bees.</title>
        <authorList>
            <person name="Tamarit D."/>
            <person name="Ellegaard K.M."/>
            <person name="Wikander J."/>
            <person name="Olofsson T."/>
            <person name="Vasquez A."/>
            <person name="Andersson S.G."/>
        </authorList>
    </citation>
    <scope>NUCLEOTIDE SEQUENCE [LARGE SCALE GENOMIC DNA]</scope>
    <source>
        <strain evidence="9 10">LAko</strain>
    </source>
</reference>
<evidence type="ECO:0000313" key="10">
    <source>
        <dbReference type="Proteomes" id="UP000037778"/>
    </source>
</evidence>
<dbReference type="Pfam" id="PF07690">
    <property type="entry name" value="MFS_1"/>
    <property type="match status" value="1"/>
</dbReference>
<evidence type="ECO:0000256" key="2">
    <source>
        <dbReference type="ARBA" id="ARBA00022448"/>
    </source>
</evidence>
<keyword evidence="3" id="KW-1003">Cell membrane</keyword>
<feature type="transmembrane region" description="Helical" evidence="7">
    <location>
        <begin position="226"/>
        <end position="244"/>
    </location>
</feature>
<dbReference type="GO" id="GO:0022857">
    <property type="term" value="F:transmembrane transporter activity"/>
    <property type="evidence" value="ECO:0007669"/>
    <property type="project" value="InterPro"/>
</dbReference>
<dbReference type="Gene3D" id="1.20.1720.10">
    <property type="entry name" value="Multidrug resistance protein D"/>
    <property type="match status" value="1"/>
</dbReference>
<feature type="transmembrane region" description="Helical" evidence="7">
    <location>
        <begin position="136"/>
        <end position="158"/>
    </location>
</feature>
<feature type="transmembrane region" description="Helical" evidence="7">
    <location>
        <begin position="465"/>
        <end position="482"/>
    </location>
</feature>
<feature type="transmembrane region" description="Helical" evidence="7">
    <location>
        <begin position="355"/>
        <end position="376"/>
    </location>
</feature>
<dbReference type="PANTHER" id="PTHR23501">
    <property type="entry name" value="MAJOR FACILITATOR SUPERFAMILY"/>
    <property type="match status" value="1"/>
</dbReference>
<evidence type="ECO:0000313" key="9">
    <source>
        <dbReference type="EMBL" id="KOY76090.1"/>
    </source>
</evidence>
<proteinExistence type="predicted"/>
<evidence type="ECO:0000256" key="7">
    <source>
        <dbReference type="SAM" id="Phobius"/>
    </source>
</evidence>
<feature type="transmembrane region" description="Helical" evidence="7">
    <location>
        <begin position="102"/>
        <end position="124"/>
    </location>
</feature>
<keyword evidence="5 7" id="KW-1133">Transmembrane helix</keyword>
<evidence type="ECO:0000256" key="1">
    <source>
        <dbReference type="ARBA" id="ARBA00004651"/>
    </source>
</evidence>
<dbReference type="AlphaFoldDB" id="A0A0M9DAR8"/>
<sequence length="489" mass="54165">MSINTQKNNVLLVTISLFIATFMSAVEGTIVSTAMPTIVGDLHGVSIMNWVFSVYLLTNAISTPIYGKLSDQFGRKKIFIFGIGIFLIGSIFSGLSNSMTTLIIWRAIQGVGAGVIMPLSYTIVADIYSDENRGKILGLNGAIWGIASIMAPLIGGFLVDSLSWHWVFFLNLPLGIIALIIFIMSFHEKHVVVKQSIDYLGMVYLSLLLLSLMYIIQLISDLSDNWQPISYCIFFSILLLILFVRKEHCAENPIIPMKLLKNRTFVIQNIIAFLISGFLMGLEVYLPVWTQGIFGYPATLSGLAITPTSILWIFGAFVSGWLLSRMKAFYATMFGLFFILVAAIWVVLLPFTVSFAWFFAIAAICGIGFGITITNGTVISQNSVEKSDVGVATSFNTLCRIFGQTLIVAVLGIVMNRQLTIGILHTDGAKMDMINKIVNVKTAHLVPAKLMEPLRNVIYDSLHKVFWVCLFIVIFAVIVNLYDRILAKK</sequence>
<protein>
    <submittedName>
        <fullName evidence="9">MFS family major facilitator transporter</fullName>
    </submittedName>
</protein>
<evidence type="ECO:0000256" key="5">
    <source>
        <dbReference type="ARBA" id="ARBA00022989"/>
    </source>
</evidence>
<feature type="transmembrane region" description="Helical" evidence="7">
    <location>
        <begin position="397"/>
        <end position="415"/>
    </location>
</feature>
<evidence type="ECO:0000256" key="6">
    <source>
        <dbReference type="ARBA" id="ARBA00023136"/>
    </source>
</evidence>
<evidence type="ECO:0000256" key="3">
    <source>
        <dbReference type="ARBA" id="ARBA00022475"/>
    </source>
</evidence>
<dbReference type="GO" id="GO:0005886">
    <property type="term" value="C:plasma membrane"/>
    <property type="evidence" value="ECO:0007669"/>
    <property type="project" value="UniProtKB-SubCell"/>
</dbReference>
<dbReference type="PRINTS" id="PR01036">
    <property type="entry name" value="TCRTETB"/>
</dbReference>
<feature type="transmembrane region" description="Helical" evidence="7">
    <location>
        <begin position="199"/>
        <end position="220"/>
    </location>
</feature>
<dbReference type="PROSITE" id="PS50850">
    <property type="entry name" value="MFS"/>
    <property type="match status" value="1"/>
</dbReference>
<dbReference type="Proteomes" id="UP000037778">
    <property type="component" value="Unassembled WGS sequence"/>
</dbReference>
<keyword evidence="10" id="KW-1185">Reference proteome</keyword>
<dbReference type="PANTHER" id="PTHR23501:SF191">
    <property type="entry name" value="VACUOLAR BASIC AMINO ACID TRANSPORTER 4"/>
    <property type="match status" value="1"/>
</dbReference>
<dbReference type="InterPro" id="IPR011701">
    <property type="entry name" value="MFS"/>
</dbReference>
<dbReference type="InterPro" id="IPR020846">
    <property type="entry name" value="MFS_dom"/>
</dbReference>
<dbReference type="RefSeq" id="WP_053791683.1">
    <property type="nucleotide sequence ID" value="NZ_JXCY01000006.1"/>
</dbReference>
<feature type="transmembrane region" description="Helical" evidence="7">
    <location>
        <begin position="329"/>
        <end position="349"/>
    </location>
</feature>
<feature type="transmembrane region" description="Helical" evidence="7">
    <location>
        <begin position="164"/>
        <end position="187"/>
    </location>
</feature>
<comment type="caution">
    <text evidence="9">The sequence shown here is derived from an EMBL/GenBank/DDBJ whole genome shotgun (WGS) entry which is preliminary data.</text>
</comment>